<feature type="compositionally biased region" description="Basic and acidic residues" evidence="1">
    <location>
        <begin position="55"/>
        <end position="68"/>
    </location>
</feature>
<dbReference type="GeneTree" id="ENSGT01020000234419"/>
<keyword evidence="3" id="KW-1185">Reference proteome</keyword>
<evidence type="ECO:0000313" key="3">
    <source>
        <dbReference type="Proteomes" id="UP000007648"/>
    </source>
</evidence>
<protein>
    <submittedName>
        <fullName evidence="2">Uncharacterized protein</fullName>
    </submittedName>
</protein>
<name>A0A7N4PFI8_SARHA</name>
<feature type="compositionally biased region" description="Basic and acidic residues" evidence="1">
    <location>
        <begin position="97"/>
        <end position="109"/>
    </location>
</feature>
<dbReference type="Ensembl" id="ENSSHAT00000041930.1">
    <property type="protein sequence ID" value="ENSSHAP00000036291.1"/>
    <property type="gene ID" value="ENSSHAG00000028363.1"/>
</dbReference>
<dbReference type="InParanoid" id="A0A7N4PFI8"/>
<reference evidence="2" key="3">
    <citation type="submission" date="2025-09" db="UniProtKB">
        <authorList>
            <consortium name="Ensembl"/>
        </authorList>
    </citation>
    <scope>IDENTIFICATION</scope>
</reference>
<feature type="compositionally biased region" description="Polar residues" evidence="1">
    <location>
        <begin position="119"/>
        <end position="128"/>
    </location>
</feature>
<reference evidence="2" key="2">
    <citation type="submission" date="2025-08" db="UniProtKB">
        <authorList>
            <consortium name="Ensembl"/>
        </authorList>
    </citation>
    <scope>IDENTIFICATION</scope>
</reference>
<feature type="region of interest" description="Disordered" evidence="1">
    <location>
        <begin position="159"/>
        <end position="211"/>
    </location>
</feature>
<organism evidence="2 3">
    <name type="scientific">Sarcophilus harrisii</name>
    <name type="common">Tasmanian devil</name>
    <name type="synonym">Sarcophilus laniarius</name>
    <dbReference type="NCBI Taxonomy" id="9305"/>
    <lineage>
        <taxon>Eukaryota</taxon>
        <taxon>Metazoa</taxon>
        <taxon>Chordata</taxon>
        <taxon>Craniata</taxon>
        <taxon>Vertebrata</taxon>
        <taxon>Euteleostomi</taxon>
        <taxon>Mammalia</taxon>
        <taxon>Metatheria</taxon>
        <taxon>Dasyuromorphia</taxon>
        <taxon>Dasyuridae</taxon>
        <taxon>Sarcophilus</taxon>
    </lineage>
</organism>
<evidence type="ECO:0000313" key="2">
    <source>
        <dbReference type="Ensembl" id="ENSSHAP00000036291.1"/>
    </source>
</evidence>
<sequence>MGSSKYFREKECVTVVRMGRAGNSDLAPAEPLRHSDPKKRKYCGVDLGSGSDVAGPRDRCKRSRELGPDMRSILLPGKVEDRNRSIHRPGHGQAEPAEQKMKQDKRDGASEAAADPKASSGNDSSLSIKDTPELQAQLGLGPFQGNAAEKGAGRVFLGSRLNGVDRDPSGDYSPRRNSPVVSWGIATRNDGERKKSSLGSSCFLSDFSGLF</sequence>
<accession>A0A7N4PFI8</accession>
<dbReference type="Proteomes" id="UP000007648">
    <property type="component" value="Unassembled WGS sequence"/>
</dbReference>
<proteinExistence type="predicted"/>
<dbReference type="AlphaFoldDB" id="A0A7N4PFI8"/>
<evidence type="ECO:0000256" key="1">
    <source>
        <dbReference type="SAM" id="MobiDB-lite"/>
    </source>
</evidence>
<reference evidence="2 3" key="1">
    <citation type="journal article" date="2011" name="Proc. Natl. Acad. Sci. U.S.A.">
        <title>Genetic diversity and population structure of the endangered marsupial Sarcophilus harrisii (Tasmanian devil).</title>
        <authorList>
            <person name="Miller W."/>
            <person name="Hayes V.M."/>
            <person name="Ratan A."/>
            <person name="Petersen D.C."/>
            <person name="Wittekindt N.E."/>
            <person name="Miller J."/>
            <person name="Walenz B."/>
            <person name="Knight J."/>
            <person name="Qi J."/>
            <person name="Zhao F."/>
            <person name="Wang Q."/>
            <person name="Bedoya-Reina O.C."/>
            <person name="Katiyar N."/>
            <person name="Tomsho L.P."/>
            <person name="Kasson L.M."/>
            <person name="Hardie R.A."/>
            <person name="Woodbridge P."/>
            <person name="Tindall E.A."/>
            <person name="Bertelsen M.F."/>
            <person name="Dixon D."/>
            <person name="Pyecroft S."/>
            <person name="Helgen K.M."/>
            <person name="Lesk A.M."/>
            <person name="Pringle T.H."/>
            <person name="Patterson N."/>
            <person name="Zhang Y."/>
            <person name="Kreiss A."/>
            <person name="Woods G.M."/>
            <person name="Jones M.E."/>
            <person name="Schuster S.C."/>
        </authorList>
    </citation>
    <scope>NUCLEOTIDE SEQUENCE [LARGE SCALE GENOMIC DNA]</scope>
</reference>
<feature type="region of interest" description="Disordered" evidence="1">
    <location>
        <begin position="19"/>
        <end position="147"/>
    </location>
</feature>